<protein>
    <submittedName>
        <fullName evidence="3">SH3 domain-containing protein</fullName>
    </submittedName>
</protein>
<dbReference type="AlphaFoldDB" id="A0A1T4WL82"/>
<dbReference type="Gene3D" id="2.30.30.40">
    <property type="entry name" value="SH3 Domains"/>
    <property type="match status" value="1"/>
</dbReference>
<feature type="region of interest" description="Disordered" evidence="1">
    <location>
        <begin position="184"/>
        <end position="232"/>
    </location>
</feature>
<dbReference type="Proteomes" id="UP000190027">
    <property type="component" value="Unassembled WGS sequence"/>
</dbReference>
<dbReference type="EMBL" id="FUYC01000003">
    <property type="protein sequence ID" value="SKA78074.1"/>
    <property type="molecule type" value="Genomic_DNA"/>
</dbReference>
<feature type="compositionally biased region" description="Low complexity" evidence="1">
    <location>
        <begin position="192"/>
        <end position="205"/>
    </location>
</feature>
<feature type="domain" description="SH3b" evidence="2">
    <location>
        <begin position="41"/>
        <end position="97"/>
    </location>
</feature>
<feature type="compositionally biased region" description="Polar residues" evidence="1">
    <location>
        <begin position="216"/>
        <end position="228"/>
    </location>
</feature>
<evidence type="ECO:0000313" key="3">
    <source>
        <dbReference type="EMBL" id="SKA78074.1"/>
    </source>
</evidence>
<feature type="compositionally biased region" description="Low complexity" evidence="1">
    <location>
        <begin position="346"/>
        <end position="363"/>
    </location>
</feature>
<organism evidence="3 4">
    <name type="scientific">Paucidesulfovibrio gracilis DSM 16080</name>
    <dbReference type="NCBI Taxonomy" id="1121449"/>
    <lineage>
        <taxon>Bacteria</taxon>
        <taxon>Pseudomonadati</taxon>
        <taxon>Thermodesulfobacteriota</taxon>
        <taxon>Desulfovibrionia</taxon>
        <taxon>Desulfovibrionales</taxon>
        <taxon>Desulfovibrionaceae</taxon>
        <taxon>Paucidesulfovibrio</taxon>
    </lineage>
</organism>
<dbReference type="Pfam" id="PF08239">
    <property type="entry name" value="SH3_3"/>
    <property type="match status" value="1"/>
</dbReference>
<dbReference type="STRING" id="1121449.SAMN02745704_01082"/>
<proteinExistence type="predicted"/>
<feature type="region of interest" description="Disordered" evidence="1">
    <location>
        <begin position="312"/>
        <end position="383"/>
    </location>
</feature>
<sequence length="485" mass="53990">MLTMLQRIIIFLLVTMVWLGGVPASAAAEGWGRLMTPKSPLNLRAGRGPSSKRITTFMPGRRIRVDFEKNGWVAVFEPDVKERDISKAIGYVKASYLVPVGDWGEYRTPRGMLNIRKGRGPRTAHVRTLQPGDLVKVDFEKNGWVAVFEAEEKVRSLDRAIGYSKSKFLFPADPEQIERALSAGKPDAGKGASEVAVQSSSVSAEADQEGHEPSAPSEQAVTDPSSASPAHWGRLVKVSRRVNVRKKRTAASELVDTLEPGQAVRVDLLRKGWYAAFALGESQRDEAHALGFIYSPLLENDLDALPELDRERESVPAPQHNDMEAAPMNQVRGTVSSEPPAELRESSSTPEAQQPPQAPESQSMVVEPPETSEPHKGPMPVADETRHGFHFKVMERMESRQGRYPLDVLKVFLDVTVVPGSESLSDFCRTLWKEQWRQGTLMRVDVYLPGMDLKDLSYGEALFDGKGIRQFWTREAVLYGTRFQR</sequence>
<accession>A0A1T4WL82</accession>
<name>A0A1T4WL82_9BACT</name>
<evidence type="ECO:0000259" key="2">
    <source>
        <dbReference type="Pfam" id="PF08239"/>
    </source>
</evidence>
<gene>
    <name evidence="3" type="ORF">SAMN02745704_01082</name>
</gene>
<dbReference type="InterPro" id="IPR003646">
    <property type="entry name" value="SH3-like_bac-type"/>
</dbReference>
<reference evidence="3 4" key="1">
    <citation type="submission" date="2017-02" db="EMBL/GenBank/DDBJ databases">
        <authorList>
            <person name="Peterson S.W."/>
        </authorList>
    </citation>
    <scope>NUCLEOTIDE SEQUENCE [LARGE SCALE GENOMIC DNA]</scope>
    <source>
        <strain evidence="3 4">DSM 16080</strain>
    </source>
</reference>
<evidence type="ECO:0000313" key="4">
    <source>
        <dbReference type="Proteomes" id="UP000190027"/>
    </source>
</evidence>
<keyword evidence="4" id="KW-1185">Reference proteome</keyword>
<evidence type="ECO:0000256" key="1">
    <source>
        <dbReference type="SAM" id="MobiDB-lite"/>
    </source>
</evidence>